<proteinExistence type="inferred from homology"/>
<dbReference type="Gene3D" id="3.20.20.80">
    <property type="entry name" value="Glycosidases"/>
    <property type="match status" value="1"/>
</dbReference>
<dbReference type="InterPro" id="IPR017853">
    <property type="entry name" value="GH"/>
</dbReference>
<dbReference type="PIRSF" id="PIRSF001084">
    <property type="entry name" value="B-galactosidase"/>
    <property type="match status" value="1"/>
</dbReference>
<accession>A0A917HM94</accession>
<dbReference type="AlphaFoldDB" id="A0A917HM94"/>
<dbReference type="CDD" id="cd03143">
    <property type="entry name" value="A4_beta-galactosidase_middle_domain"/>
    <property type="match status" value="1"/>
</dbReference>
<dbReference type="InterPro" id="IPR003476">
    <property type="entry name" value="Glyco_hydro_42"/>
</dbReference>
<evidence type="ECO:0000256" key="6">
    <source>
        <dbReference type="ARBA" id="ARBA00022833"/>
    </source>
</evidence>
<comment type="similarity">
    <text evidence="2 8">Belongs to the glycosyl hydrolase 42 family.</text>
</comment>
<keyword evidence="4" id="KW-0479">Metal-binding</keyword>
<evidence type="ECO:0000256" key="9">
    <source>
        <dbReference type="PIRSR" id="PIRSR001084-1"/>
    </source>
</evidence>
<feature type="signal peptide" evidence="11">
    <location>
        <begin position="1"/>
        <end position="23"/>
    </location>
</feature>
<dbReference type="PANTHER" id="PTHR36447">
    <property type="entry name" value="BETA-GALACTOSIDASE GANA"/>
    <property type="match status" value="1"/>
</dbReference>
<feature type="domain" description="Beta-galactosidase trimerisation" evidence="13">
    <location>
        <begin position="419"/>
        <end position="627"/>
    </location>
</feature>
<name>A0A917HM94_9BACT</name>
<keyword evidence="7 8" id="KW-0326">Glycosidase</keyword>
<dbReference type="EMBL" id="BMGT01000003">
    <property type="protein sequence ID" value="GGG84243.1"/>
    <property type="molecule type" value="Genomic_DNA"/>
</dbReference>
<evidence type="ECO:0000256" key="8">
    <source>
        <dbReference type="PIRNR" id="PIRNR001084"/>
    </source>
</evidence>
<evidence type="ECO:0000313" key="14">
    <source>
        <dbReference type="EMBL" id="GGG84243.1"/>
    </source>
</evidence>
<keyword evidence="5 8" id="KW-0378">Hydrolase</keyword>
<dbReference type="GO" id="GO:0004565">
    <property type="term" value="F:beta-galactosidase activity"/>
    <property type="evidence" value="ECO:0007669"/>
    <property type="project" value="UniProtKB-EC"/>
</dbReference>
<evidence type="ECO:0000256" key="10">
    <source>
        <dbReference type="PIRSR" id="PIRSR001084-2"/>
    </source>
</evidence>
<protein>
    <recommendedName>
        <fullName evidence="3 8">Beta-galactosidase</fullName>
        <shortName evidence="8">Beta-gal</shortName>
        <ecNumber evidence="3 8">3.2.1.23</ecNumber>
    </recommendedName>
</protein>
<evidence type="ECO:0000256" key="7">
    <source>
        <dbReference type="ARBA" id="ARBA00023295"/>
    </source>
</evidence>
<gene>
    <name evidence="14" type="ORF">GCM10011585_30040</name>
</gene>
<dbReference type="Gene3D" id="2.60.40.1180">
    <property type="entry name" value="Golgi alpha-mannosidase II"/>
    <property type="match status" value="1"/>
</dbReference>
<evidence type="ECO:0000259" key="13">
    <source>
        <dbReference type="Pfam" id="PF08532"/>
    </source>
</evidence>
<dbReference type="InterPro" id="IPR013780">
    <property type="entry name" value="Glyco_hydro_b"/>
</dbReference>
<feature type="active site" description="Nucleophile" evidence="9">
    <location>
        <position position="328"/>
    </location>
</feature>
<organism evidence="14 15">
    <name type="scientific">Edaphobacter dinghuensis</name>
    <dbReference type="NCBI Taxonomy" id="1560005"/>
    <lineage>
        <taxon>Bacteria</taxon>
        <taxon>Pseudomonadati</taxon>
        <taxon>Acidobacteriota</taxon>
        <taxon>Terriglobia</taxon>
        <taxon>Terriglobales</taxon>
        <taxon>Acidobacteriaceae</taxon>
        <taxon>Edaphobacter</taxon>
    </lineage>
</organism>
<dbReference type="Gene3D" id="3.40.50.880">
    <property type="match status" value="1"/>
</dbReference>
<comment type="catalytic activity">
    <reaction evidence="1 8">
        <text>Hydrolysis of terminal non-reducing beta-D-galactose residues in beta-D-galactosides.</text>
        <dbReference type="EC" id="3.2.1.23"/>
    </reaction>
</comment>
<evidence type="ECO:0000256" key="11">
    <source>
        <dbReference type="SAM" id="SignalP"/>
    </source>
</evidence>
<comment type="caution">
    <text evidence="14">The sequence shown here is derived from an EMBL/GenBank/DDBJ whole genome shotgun (WGS) entry which is preliminary data.</text>
</comment>
<feature type="domain" description="Glycoside hydrolase family 42 N-terminal" evidence="12">
    <location>
        <begin position="42"/>
        <end position="404"/>
    </location>
</feature>
<dbReference type="SUPFAM" id="SSF51445">
    <property type="entry name" value="(Trans)glycosidases"/>
    <property type="match status" value="1"/>
</dbReference>
<keyword evidence="6" id="KW-0862">Zinc</keyword>
<dbReference type="PANTHER" id="PTHR36447:SF2">
    <property type="entry name" value="BETA-GALACTOSIDASE YESZ"/>
    <property type="match status" value="1"/>
</dbReference>
<feature type="active site" description="Proton donor" evidence="9">
    <location>
        <position position="177"/>
    </location>
</feature>
<evidence type="ECO:0000256" key="4">
    <source>
        <dbReference type="ARBA" id="ARBA00022723"/>
    </source>
</evidence>
<reference evidence="14" key="1">
    <citation type="journal article" date="2014" name="Int. J. Syst. Evol. Microbiol.">
        <title>Complete genome sequence of Corynebacterium casei LMG S-19264T (=DSM 44701T), isolated from a smear-ripened cheese.</title>
        <authorList>
            <consortium name="US DOE Joint Genome Institute (JGI-PGF)"/>
            <person name="Walter F."/>
            <person name="Albersmeier A."/>
            <person name="Kalinowski J."/>
            <person name="Ruckert C."/>
        </authorList>
    </citation>
    <scope>NUCLEOTIDE SEQUENCE</scope>
    <source>
        <strain evidence="14">CGMCC 1.12997</strain>
    </source>
</reference>
<evidence type="ECO:0000256" key="5">
    <source>
        <dbReference type="ARBA" id="ARBA00022801"/>
    </source>
</evidence>
<dbReference type="GO" id="GO:0009341">
    <property type="term" value="C:beta-galactosidase complex"/>
    <property type="evidence" value="ECO:0007669"/>
    <property type="project" value="InterPro"/>
</dbReference>
<keyword evidence="15" id="KW-1185">Reference proteome</keyword>
<dbReference type="RefSeq" id="WP_188554983.1">
    <property type="nucleotide sequence ID" value="NZ_BMGT01000003.1"/>
</dbReference>
<dbReference type="EC" id="3.2.1.23" evidence="3 8"/>
<feature type="chain" id="PRO_5036903625" description="Beta-galactosidase" evidence="11">
    <location>
        <begin position="24"/>
        <end position="705"/>
    </location>
</feature>
<reference evidence="14" key="2">
    <citation type="submission" date="2020-09" db="EMBL/GenBank/DDBJ databases">
        <authorList>
            <person name="Sun Q."/>
            <person name="Zhou Y."/>
        </authorList>
    </citation>
    <scope>NUCLEOTIDE SEQUENCE</scope>
    <source>
        <strain evidence="14">CGMCC 1.12997</strain>
    </source>
</reference>
<dbReference type="GO" id="GO:0046872">
    <property type="term" value="F:metal ion binding"/>
    <property type="evidence" value="ECO:0007669"/>
    <property type="project" value="UniProtKB-KW"/>
</dbReference>
<evidence type="ECO:0000259" key="12">
    <source>
        <dbReference type="Pfam" id="PF02449"/>
    </source>
</evidence>
<dbReference type="GO" id="GO:0005975">
    <property type="term" value="P:carbohydrate metabolic process"/>
    <property type="evidence" value="ECO:0007669"/>
    <property type="project" value="InterPro"/>
</dbReference>
<dbReference type="Pfam" id="PF08532">
    <property type="entry name" value="Glyco_hydro_42M"/>
    <property type="match status" value="1"/>
</dbReference>
<dbReference type="Proteomes" id="UP000647241">
    <property type="component" value="Unassembled WGS sequence"/>
</dbReference>
<dbReference type="InterPro" id="IPR013738">
    <property type="entry name" value="Beta_galactosidase_Trimer"/>
</dbReference>
<evidence type="ECO:0000256" key="2">
    <source>
        <dbReference type="ARBA" id="ARBA00005940"/>
    </source>
</evidence>
<evidence type="ECO:0000256" key="3">
    <source>
        <dbReference type="ARBA" id="ARBA00012756"/>
    </source>
</evidence>
<evidence type="ECO:0000256" key="1">
    <source>
        <dbReference type="ARBA" id="ARBA00001412"/>
    </source>
</evidence>
<evidence type="ECO:0000313" key="15">
    <source>
        <dbReference type="Proteomes" id="UP000647241"/>
    </source>
</evidence>
<feature type="binding site" evidence="10">
    <location>
        <position position="176"/>
    </location>
    <ligand>
        <name>substrate</name>
    </ligand>
</feature>
<sequence>MMLRLRLITALGAAMLTCALSQAQSGVTHYVTPDAPLLGSAWYPEQWPESRWDADLSLMEQAHFNVVRIGEFAWSAEEPSEGHYDFAWLDRAIALAAKHHIAVVLGTPTDAPPAWLTTKYPQTLRFDEGGHRAEHGGRRQFNYANPLYRRFCFEIVAQLARRYGHNPNVIGWQIGNEYTDESFDPATRAQFEQFLRNKYKTLSNLNYHWTTAYWSQTYTTWSQIPLESTHGNPGLLLEHKHFVTATWRSFQRNQIDALRPLISHSQFITTNIGGLAWSDNWDHYAITADLDLAAWDDYVGQGHLDAPKNAMLNDFVRGWRRQNFWIMETQPASVNWAPINNALDPGETRALAWQAVGHGADAILYWQWRSALNGQEQYHGAIVGPDGKPLPLYSELQQLGEDFARTRAALANTTPQSTIALLHTYDSRWAIDFQPQSVLYNQQQVLLRFYKPLSRLAQSNGQSIDIVDPTQPGSLSQYKLLLAPSLNVIDDALAARLLAYVQQGGHLLLGPRSGMKDQYNALNPQRQPGPLAAALGGKVEQYYALAPQRPAPKLTGSAGSGTSDIWAEALTASSPETHTDLTYHDPAGWLDQQPAMLTRHIGRGTIAYLGTLPDDNLLASILAKAADLHATQQIPDDVELCTRRSANGDRTVLIMINHARKPRQMTLPAAYTDLLHQATLIVAPSQTTIILPAQGIAVLVAKSSR</sequence>
<feature type="binding site" evidence="10">
    <location>
        <position position="336"/>
    </location>
    <ligand>
        <name>substrate</name>
    </ligand>
</feature>
<keyword evidence="11" id="KW-0732">Signal</keyword>
<dbReference type="SUPFAM" id="SSF52317">
    <property type="entry name" value="Class I glutamine amidotransferase-like"/>
    <property type="match status" value="1"/>
</dbReference>
<feature type="binding site" evidence="10">
    <location>
        <position position="138"/>
    </location>
    <ligand>
        <name>substrate</name>
    </ligand>
</feature>
<dbReference type="InterPro" id="IPR013529">
    <property type="entry name" value="Glyco_hydro_42_N"/>
</dbReference>
<dbReference type="Pfam" id="PF02449">
    <property type="entry name" value="Glyco_hydro_42"/>
    <property type="match status" value="1"/>
</dbReference>
<dbReference type="InterPro" id="IPR029062">
    <property type="entry name" value="Class_I_gatase-like"/>
</dbReference>